<evidence type="ECO:0000313" key="4">
    <source>
        <dbReference type="Proteomes" id="UP000623795"/>
    </source>
</evidence>
<accession>A0ABX1Q435</accession>
<feature type="domain" description="Transposase IS110-like N-terminal" evidence="1">
    <location>
        <begin position="6"/>
        <end position="145"/>
    </location>
</feature>
<dbReference type="Proteomes" id="UP000623795">
    <property type="component" value="Unassembled WGS sequence"/>
</dbReference>
<name>A0ABX1Q435_9RHOO</name>
<dbReference type="Pfam" id="PF01548">
    <property type="entry name" value="DEDD_Tnp_IS110"/>
    <property type="match status" value="1"/>
</dbReference>
<dbReference type="RefSeq" id="WP_169258282.1">
    <property type="nucleotide sequence ID" value="NZ_WTVN01000086.1"/>
</dbReference>
<evidence type="ECO:0000313" key="3">
    <source>
        <dbReference type="EMBL" id="NMG46459.1"/>
    </source>
</evidence>
<comment type="caution">
    <text evidence="3">The sequence shown here is derived from an EMBL/GenBank/DDBJ whole genome shotgun (WGS) entry which is preliminary data.</text>
</comment>
<sequence length="341" mass="36609">MTITRIGLDIAKSVFQLHGVDSRGKTVLRKTLARGEVLGFFANLPACLIGIEACAGSHYWARELIKLGHDARLMAAQFVIPYRKSGKNDATDAEAICEAVGRPNMRFVPVKSEEAQAVLAVHRARALTVSERTALVNQVRGLLGEFGIVAGAGIARARKLLAEIGAGVRTLPVLARETFGELHDRMRTLDERILAYDRKISTLAQQSEAARRLMAIEGVGPVTASAIVASVGPATTFTCGRQFAAWLGLTPRQHSSGGKTVLGGISKRGDVVLRTLLIHGARSVLRLTAARTDRKSRWVEDLKARSCNNVAAVALAAKNARIIWAMLTRGTDYRVAASAAA</sequence>
<dbReference type="Pfam" id="PF02371">
    <property type="entry name" value="Transposase_20"/>
    <property type="match status" value="1"/>
</dbReference>
<evidence type="ECO:0000259" key="1">
    <source>
        <dbReference type="Pfam" id="PF01548"/>
    </source>
</evidence>
<dbReference type="InterPro" id="IPR047650">
    <property type="entry name" value="Transpos_IS110"/>
</dbReference>
<dbReference type="EMBL" id="WTVN01000086">
    <property type="protein sequence ID" value="NMG46459.1"/>
    <property type="molecule type" value="Genomic_DNA"/>
</dbReference>
<dbReference type="NCBIfam" id="NF033542">
    <property type="entry name" value="transpos_IS110"/>
    <property type="match status" value="1"/>
</dbReference>
<keyword evidence="4" id="KW-1185">Reference proteome</keyword>
<protein>
    <submittedName>
        <fullName evidence="3">IS110 family transposase</fullName>
    </submittedName>
</protein>
<feature type="domain" description="Transposase IS116/IS110/IS902 C-terminal" evidence="2">
    <location>
        <begin position="210"/>
        <end position="289"/>
    </location>
</feature>
<dbReference type="PANTHER" id="PTHR33055:SF3">
    <property type="entry name" value="PUTATIVE TRANSPOSASE FOR IS117-RELATED"/>
    <property type="match status" value="1"/>
</dbReference>
<evidence type="ECO:0000259" key="2">
    <source>
        <dbReference type="Pfam" id="PF02371"/>
    </source>
</evidence>
<gene>
    <name evidence="3" type="ORF">GPA22_22365</name>
</gene>
<dbReference type="InterPro" id="IPR003346">
    <property type="entry name" value="Transposase_20"/>
</dbReference>
<organism evidence="3 4">
    <name type="scientific">Aromatoleum toluvorans</name>
    <dbReference type="NCBI Taxonomy" id="92002"/>
    <lineage>
        <taxon>Bacteria</taxon>
        <taxon>Pseudomonadati</taxon>
        <taxon>Pseudomonadota</taxon>
        <taxon>Betaproteobacteria</taxon>
        <taxon>Rhodocyclales</taxon>
        <taxon>Rhodocyclaceae</taxon>
        <taxon>Aromatoleum</taxon>
    </lineage>
</organism>
<dbReference type="InterPro" id="IPR002525">
    <property type="entry name" value="Transp_IS110-like_N"/>
</dbReference>
<reference evidence="3 4" key="1">
    <citation type="submission" date="2019-12" db="EMBL/GenBank/DDBJ databases">
        <title>Comparative genomics gives insights into the taxonomy of the Azoarcus-Aromatoleum group and reveals separate origins of nif in the plant-associated Azoarcus and non-plant-associated Aromatoleum sub-groups.</title>
        <authorList>
            <person name="Lafos M."/>
            <person name="Maluk M."/>
            <person name="Batista M."/>
            <person name="Junghare M."/>
            <person name="Carmona M."/>
            <person name="Faoro H."/>
            <person name="Cruz L.M."/>
            <person name="Battistoni F."/>
            <person name="De Souza E."/>
            <person name="Pedrosa F."/>
            <person name="Chen W.-M."/>
            <person name="Poole P.S."/>
            <person name="Dixon R.A."/>
            <person name="James E.K."/>
        </authorList>
    </citation>
    <scope>NUCLEOTIDE SEQUENCE [LARGE SCALE GENOMIC DNA]</scope>
    <source>
        <strain evidence="3 4">Td21</strain>
    </source>
</reference>
<proteinExistence type="predicted"/>
<dbReference type="PANTHER" id="PTHR33055">
    <property type="entry name" value="TRANSPOSASE FOR INSERTION SEQUENCE ELEMENT IS1111A"/>
    <property type="match status" value="1"/>
</dbReference>